<keyword evidence="2" id="KW-1185">Reference proteome</keyword>
<evidence type="ECO:0000313" key="1">
    <source>
        <dbReference type="EMBL" id="GID70444.1"/>
    </source>
</evidence>
<protein>
    <submittedName>
        <fullName evidence="1">Uncharacterized protein</fullName>
    </submittedName>
</protein>
<accession>A0A919MC97</accession>
<proteinExistence type="predicted"/>
<dbReference type="Proteomes" id="UP000619479">
    <property type="component" value="Unassembled WGS sequence"/>
</dbReference>
<evidence type="ECO:0000313" key="2">
    <source>
        <dbReference type="Proteomes" id="UP000619479"/>
    </source>
</evidence>
<sequence length="140" mass="14321">MGGAEAVVSYHCGTATVSDYVVGGRLRWEVSHGCGDGVELVCGRGELPADLRAAVLAQCGTFGVRFPAGDRVAVMRVLRGRGVPVGELRSVLAQGVTGTEAEMVLLAGQLAAAGVAVVVSRREDPDLPGVGGSQRRPTPP</sequence>
<organism evidence="1 2">
    <name type="scientific">Actinoplanes cyaneus</name>
    <dbReference type="NCBI Taxonomy" id="52696"/>
    <lineage>
        <taxon>Bacteria</taxon>
        <taxon>Bacillati</taxon>
        <taxon>Actinomycetota</taxon>
        <taxon>Actinomycetes</taxon>
        <taxon>Micromonosporales</taxon>
        <taxon>Micromonosporaceae</taxon>
        <taxon>Actinoplanes</taxon>
    </lineage>
</organism>
<dbReference type="RefSeq" id="WP_203754239.1">
    <property type="nucleotide sequence ID" value="NZ_BAAAUC010000056.1"/>
</dbReference>
<comment type="caution">
    <text evidence="1">The sequence shown here is derived from an EMBL/GenBank/DDBJ whole genome shotgun (WGS) entry which is preliminary data.</text>
</comment>
<dbReference type="EMBL" id="BOMH01000074">
    <property type="protein sequence ID" value="GID70444.1"/>
    <property type="molecule type" value="Genomic_DNA"/>
</dbReference>
<gene>
    <name evidence="1" type="ORF">Acy02nite_83250</name>
</gene>
<name>A0A919MC97_9ACTN</name>
<reference evidence="1" key="1">
    <citation type="submission" date="2021-01" db="EMBL/GenBank/DDBJ databases">
        <title>Whole genome shotgun sequence of Actinoplanes cyaneus NBRC 14990.</title>
        <authorList>
            <person name="Komaki H."/>
            <person name="Tamura T."/>
        </authorList>
    </citation>
    <scope>NUCLEOTIDE SEQUENCE</scope>
    <source>
        <strain evidence="1">NBRC 14990</strain>
    </source>
</reference>
<dbReference type="AlphaFoldDB" id="A0A919MC97"/>